<accession>A0ABX8WNQ2</accession>
<evidence type="ECO:0000259" key="1">
    <source>
        <dbReference type="Pfam" id="PF01738"/>
    </source>
</evidence>
<feature type="domain" description="Dienelactone hydrolase" evidence="1">
    <location>
        <begin position="15"/>
        <end position="221"/>
    </location>
</feature>
<dbReference type="InterPro" id="IPR029058">
    <property type="entry name" value="AB_hydrolase_fold"/>
</dbReference>
<name>A0ABX8WNQ2_9GAMM</name>
<dbReference type="RefSeq" id="WP_220378842.1">
    <property type="nucleotide sequence ID" value="NZ_CP080544.1"/>
</dbReference>
<protein>
    <submittedName>
        <fullName evidence="2">Dienelactone hydrolase family protein</fullName>
    </submittedName>
</protein>
<dbReference type="Pfam" id="PF01738">
    <property type="entry name" value="DLH"/>
    <property type="match status" value="1"/>
</dbReference>
<proteinExistence type="predicted"/>
<dbReference type="Gene3D" id="3.40.50.1820">
    <property type="entry name" value="alpha/beta hydrolase"/>
    <property type="match status" value="1"/>
</dbReference>
<sequence>METVSLHVANCPDVKAYLAEPETPASAGIVVIQEIFGANAHIRDVTRHFAQEGYLAIAPAFFDIESPDVELDYDADGMNRGRALAAAVGFDRALDVVRSACDVLKARGAGVVGVVGFCWGGSVAFLCNTRLGLPAVSYYGAKSLPFLNETARAPLMFHFGAEDASIPPEAIEKTRAAQPAAELFVYKGAGHAFNRDVDNSHYHAEAAYLADERSLRFFKESLR</sequence>
<dbReference type="InterPro" id="IPR051049">
    <property type="entry name" value="Dienelactone_hydrolase-like"/>
</dbReference>
<dbReference type="PANTHER" id="PTHR46623">
    <property type="entry name" value="CARBOXYMETHYLENEBUTENOLIDASE-RELATED"/>
    <property type="match status" value="1"/>
</dbReference>
<evidence type="ECO:0000313" key="3">
    <source>
        <dbReference type="Proteomes" id="UP000824755"/>
    </source>
</evidence>
<dbReference type="PANTHER" id="PTHR46623:SF6">
    <property type="entry name" value="ALPHA_BETA-HYDROLASES SUPERFAMILY PROTEIN"/>
    <property type="match status" value="1"/>
</dbReference>
<gene>
    <name evidence="2" type="ORF">H8L67_05360</name>
</gene>
<organism evidence="2 3">
    <name type="scientific">Lysobacter soyae</name>
    <dbReference type="NCBI Taxonomy" id="2764185"/>
    <lineage>
        <taxon>Bacteria</taxon>
        <taxon>Pseudomonadati</taxon>
        <taxon>Pseudomonadota</taxon>
        <taxon>Gammaproteobacteria</taxon>
        <taxon>Lysobacterales</taxon>
        <taxon>Lysobacteraceae</taxon>
        <taxon>Lysobacter</taxon>
    </lineage>
</organism>
<keyword evidence="3" id="KW-1185">Reference proteome</keyword>
<dbReference type="InterPro" id="IPR002925">
    <property type="entry name" value="Dienelactn_hydro"/>
</dbReference>
<dbReference type="Proteomes" id="UP000824755">
    <property type="component" value="Chromosome"/>
</dbReference>
<dbReference type="SUPFAM" id="SSF53474">
    <property type="entry name" value="alpha/beta-Hydrolases"/>
    <property type="match status" value="1"/>
</dbReference>
<dbReference type="GO" id="GO:0016787">
    <property type="term" value="F:hydrolase activity"/>
    <property type="evidence" value="ECO:0007669"/>
    <property type="project" value="UniProtKB-KW"/>
</dbReference>
<reference evidence="2 3" key="1">
    <citation type="submission" date="2021-08" db="EMBL/GenBank/DDBJ databases">
        <title>Lysobacter sp. strain CJ11 Genome sequencing and assembly.</title>
        <authorList>
            <person name="Kim I."/>
        </authorList>
    </citation>
    <scope>NUCLEOTIDE SEQUENCE [LARGE SCALE GENOMIC DNA]</scope>
    <source>
        <strain evidence="2 3">CJ11</strain>
    </source>
</reference>
<dbReference type="EMBL" id="CP080544">
    <property type="protein sequence ID" value="QYR52054.1"/>
    <property type="molecule type" value="Genomic_DNA"/>
</dbReference>
<evidence type="ECO:0000313" key="2">
    <source>
        <dbReference type="EMBL" id="QYR52054.1"/>
    </source>
</evidence>
<keyword evidence="2" id="KW-0378">Hydrolase</keyword>